<sequence>MSSASKVGEIFTAAGAAFSKLGELTMQLHPSAEPTNASGKWTEQEIDALRNSVKRFGDDLNKISDVIKIRTTSQIRTQLKQVTLSALNAPESDVDIEGLGDAGTSKKLDFDSGEYLDSSLL</sequence>
<dbReference type="EMBL" id="CP111026">
    <property type="protein sequence ID" value="WAR28841.1"/>
    <property type="molecule type" value="Genomic_DNA"/>
</dbReference>
<dbReference type="InterPro" id="IPR001005">
    <property type="entry name" value="SANT/Myb"/>
</dbReference>
<dbReference type="Pfam" id="PF00249">
    <property type="entry name" value="Myb_DNA-binding"/>
    <property type="match status" value="1"/>
</dbReference>
<protein>
    <submittedName>
        <fullName evidence="2">BAP18-like protein</fullName>
    </submittedName>
</protein>
<dbReference type="Gene3D" id="1.20.58.1880">
    <property type="match status" value="1"/>
</dbReference>
<dbReference type="InterPro" id="IPR009057">
    <property type="entry name" value="Homeodomain-like_sf"/>
</dbReference>
<dbReference type="SUPFAM" id="SSF46689">
    <property type="entry name" value="Homeodomain-like"/>
    <property type="match status" value="1"/>
</dbReference>
<organism evidence="2 3">
    <name type="scientific">Mya arenaria</name>
    <name type="common">Soft-shell clam</name>
    <dbReference type="NCBI Taxonomy" id="6604"/>
    <lineage>
        <taxon>Eukaryota</taxon>
        <taxon>Metazoa</taxon>
        <taxon>Spiralia</taxon>
        <taxon>Lophotrochozoa</taxon>
        <taxon>Mollusca</taxon>
        <taxon>Bivalvia</taxon>
        <taxon>Autobranchia</taxon>
        <taxon>Heteroconchia</taxon>
        <taxon>Euheterodonta</taxon>
        <taxon>Imparidentia</taxon>
        <taxon>Neoheterodontei</taxon>
        <taxon>Myida</taxon>
        <taxon>Myoidea</taxon>
        <taxon>Myidae</taxon>
        <taxon>Mya</taxon>
    </lineage>
</organism>
<keyword evidence="3" id="KW-1185">Reference proteome</keyword>
<dbReference type="PANTHER" id="PTHR21397:SF2">
    <property type="entry name" value="CHROMATIN COMPLEXES SUBUNIT BAP18"/>
    <property type="match status" value="1"/>
</dbReference>
<feature type="domain" description="Myb-like" evidence="1">
    <location>
        <begin position="37"/>
        <end position="85"/>
    </location>
</feature>
<evidence type="ECO:0000313" key="3">
    <source>
        <dbReference type="Proteomes" id="UP001164746"/>
    </source>
</evidence>
<reference evidence="2" key="1">
    <citation type="submission" date="2022-11" db="EMBL/GenBank/DDBJ databases">
        <title>Centuries of genome instability and evolution in soft-shell clam transmissible cancer (bioRxiv).</title>
        <authorList>
            <person name="Hart S.F.M."/>
            <person name="Yonemitsu M.A."/>
            <person name="Giersch R.M."/>
            <person name="Beal B.F."/>
            <person name="Arriagada G."/>
            <person name="Davis B.W."/>
            <person name="Ostrander E.A."/>
            <person name="Goff S.P."/>
            <person name="Metzger M.J."/>
        </authorList>
    </citation>
    <scope>NUCLEOTIDE SEQUENCE</scope>
    <source>
        <strain evidence="2">MELC-2E11</strain>
        <tissue evidence="2">Siphon/mantle</tissue>
    </source>
</reference>
<evidence type="ECO:0000313" key="2">
    <source>
        <dbReference type="EMBL" id="WAR28841.1"/>
    </source>
</evidence>
<name>A0ABY7GCA9_MYAAR</name>
<dbReference type="PANTHER" id="PTHR21397">
    <property type="entry name" value="CHROMATIN COMPLEXES SUBUNIT BAP18-RELATED"/>
    <property type="match status" value="1"/>
</dbReference>
<dbReference type="Proteomes" id="UP001164746">
    <property type="component" value="Chromosome 15"/>
</dbReference>
<dbReference type="CDD" id="cd00167">
    <property type="entry name" value="SANT"/>
    <property type="match status" value="1"/>
</dbReference>
<accession>A0ABY7GCA9</accession>
<dbReference type="SMART" id="SM00717">
    <property type="entry name" value="SANT"/>
    <property type="match status" value="1"/>
</dbReference>
<gene>
    <name evidence="2" type="ORF">MAR_014545</name>
</gene>
<evidence type="ECO:0000259" key="1">
    <source>
        <dbReference type="SMART" id="SM00717"/>
    </source>
</evidence>
<proteinExistence type="predicted"/>